<dbReference type="InterPro" id="IPR056146">
    <property type="entry name" value="DUF7729"/>
</dbReference>
<evidence type="ECO:0000259" key="2">
    <source>
        <dbReference type="Pfam" id="PF24855"/>
    </source>
</evidence>
<reference evidence="3" key="1">
    <citation type="submission" date="2020-07" db="EMBL/GenBank/DDBJ databases">
        <authorList>
            <person name="Nieuwenhuis M."/>
            <person name="Van De Peppel L.J.J."/>
        </authorList>
    </citation>
    <scope>NUCLEOTIDE SEQUENCE</scope>
    <source>
        <strain evidence="3">AP01</strain>
        <tissue evidence="3">Mycelium</tissue>
    </source>
</reference>
<evidence type="ECO:0000313" key="3">
    <source>
        <dbReference type="EMBL" id="KAG5641362.1"/>
    </source>
</evidence>
<dbReference type="AlphaFoldDB" id="A0A9P7G5Z5"/>
<proteinExistence type="predicted"/>
<dbReference type="EMBL" id="JABCKV010000327">
    <property type="protein sequence ID" value="KAG5641362.1"/>
    <property type="molecule type" value="Genomic_DNA"/>
</dbReference>
<dbReference type="Pfam" id="PF24855">
    <property type="entry name" value="DUF7729"/>
    <property type="match status" value="1"/>
</dbReference>
<comment type="caution">
    <text evidence="3">The sequence shown here is derived from an EMBL/GenBank/DDBJ whole genome shotgun (WGS) entry which is preliminary data.</text>
</comment>
<dbReference type="Proteomes" id="UP000775547">
    <property type="component" value="Unassembled WGS sequence"/>
</dbReference>
<reference evidence="3" key="2">
    <citation type="submission" date="2021-10" db="EMBL/GenBank/DDBJ databases">
        <title>Phylogenomics reveals ancestral predisposition of the termite-cultivated fungus Termitomyces towards a domesticated lifestyle.</title>
        <authorList>
            <person name="Auxier B."/>
            <person name="Grum-Grzhimaylo A."/>
            <person name="Cardenas M.E."/>
            <person name="Lodge J.D."/>
            <person name="Laessoe T."/>
            <person name="Pedersen O."/>
            <person name="Smith M.E."/>
            <person name="Kuyper T.W."/>
            <person name="Franco-Molano E.A."/>
            <person name="Baroni T.J."/>
            <person name="Aanen D.K."/>
        </authorList>
    </citation>
    <scope>NUCLEOTIDE SEQUENCE</scope>
    <source>
        <strain evidence="3">AP01</strain>
        <tissue evidence="3">Mycelium</tissue>
    </source>
</reference>
<keyword evidence="4" id="KW-1185">Reference proteome</keyword>
<name>A0A9P7G5Z5_9AGAR</name>
<feature type="chain" id="PRO_5040137872" description="DUF7729 domain-containing protein" evidence="1">
    <location>
        <begin position="18"/>
        <end position="291"/>
    </location>
</feature>
<evidence type="ECO:0000313" key="4">
    <source>
        <dbReference type="Proteomes" id="UP000775547"/>
    </source>
</evidence>
<feature type="domain" description="DUF7729" evidence="2">
    <location>
        <begin position="26"/>
        <end position="210"/>
    </location>
</feature>
<keyword evidence="1" id="KW-0732">Signal</keyword>
<feature type="signal peptide" evidence="1">
    <location>
        <begin position="1"/>
        <end position="17"/>
    </location>
</feature>
<gene>
    <name evidence="3" type="ORF">DXG03_005390</name>
</gene>
<dbReference type="PROSITE" id="PS51257">
    <property type="entry name" value="PROKAR_LIPOPROTEIN"/>
    <property type="match status" value="1"/>
</dbReference>
<evidence type="ECO:0000256" key="1">
    <source>
        <dbReference type="SAM" id="SignalP"/>
    </source>
</evidence>
<accession>A0A9P7G5Z5</accession>
<sequence length="291" mass="29655">MFKSFAIVSLVTTAALAQSSIPSGISSGCSTFLTSLNTDNTLTTCLSSLTSATADYQPGSDASKTPSTAKIGSALSNLCSATVTASCPESLIRGKISDFYSACTAELTSNPNADVINIYDVLYTISPLRAASCSKDDSGNYCLTQAKLPTSGPTAAQIQQVLSSSNVSPNTDTFSKYNIPFFFLQPNLPSAELCNVCTRNVLSAYMNFEAKVPYAPGLGKSVLLAHQPELYTGIQNTCGSTFLSGAGVQAAGGLAGGTLGGSKKSGAVQNGVGAGFAAGMGLFAFIASSAL</sequence>
<protein>
    <recommendedName>
        <fullName evidence="2">DUF7729 domain-containing protein</fullName>
    </recommendedName>
</protein>
<dbReference type="OrthoDB" id="5588482at2759"/>
<organism evidence="3 4">
    <name type="scientific">Asterophora parasitica</name>
    <dbReference type="NCBI Taxonomy" id="117018"/>
    <lineage>
        <taxon>Eukaryota</taxon>
        <taxon>Fungi</taxon>
        <taxon>Dikarya</taxon>
        <taxon>Basidiomycota</taxon>
        <taxon>Agaricomycotina</taxon>
        <taxon>Agaricomycetes</taxon>
        <taxon>Agaricomycetidae</taxon>
        <taxon>Agaricales</taxon>
        <taxon>Tricholomatineae</taxon>
        <taxon>Lyophyllaceae</taxon>
        <taxon>Asterophora</taxon>
    </lineage>
</organism>